<comment type="similarity">
    <text evidence="1">Belongs to the 'GDXG' lipolytic enzyme family.</text>
</comment>
<dbReference type="PROSITE" id="PS01174">
    <property type="entry name" value="LIPASE_GDXG_SER"/>
    <property type="match status" value="1"/>
</dbReference>
<evidence type="ECO:0000313" key="6">
    <source>
        <dbReference type="Proteomes" id="UP001274830"/>
    </source>
</evidence>
<protein>
    <recommendedName>
        <fullName evidence="4">Alpha/beta hydrolase fold-3 domain-containing protein</fullName>
    </recommendedName>
</protein>
<evidence type="ECO:0000313" key="5">
    <source>
        <dbReference type="EMBL" id="KAK3672950.1"/>
    </source>
</evidence>
<dbReference type="Gene3D" id="3.40.50.1820">
    <property type="entry name" value="alpha/beta hydrolase"/>
    <property type="match status" value="1"/>
</dbReference>
<feature type="active site" evidence="3">
    <location>
        <position position="153"/>
    </location>
</feature>
<dbReference type="PANTHER" id="PTHR48081:SF8">
    <property type="entry name" value="ALPHA_BETA HYDROLASE FOLD-3 DOMAIN-CONTAINING PROTEIN-RELATED"/>
    <property type="match status" value="1"/>
</dbReference>
<dbReference type="AlphaFoldDB" id="A0AAE0WJN9"/>
<keyword evidence="6" id="KW-1185">Reference proteome</keyword>
<dbReference type="InterPro" id="IPR013094">
    <property type="entry name" value="AB_hydrolase_3"/>
</dbReference>
<reference evidence="5" key="1">
    <citation type="submission" date="2023-07" db="EMBL/GenBank/DDBJ databases">
        <title>Black Yeasts Isolated from many extreme environments.</title>
        <authorList>
            <person name="Coleine C."/>
            <person name="Stajich J.E."/>
            <person name="Selbmann L."/>
        </authorList>
    </citation>
    <scope>NUCLEOTIDE SEQUENCE</scope>
    <source>
        <strain evidence="5">CCFEE 5485</strain>
    </source>
</reference>
<dbReference type="InterPro" id="IPR050300">
    <property type="entry name" value="GDXG_lipolytic_enzyme"/>
</dbReference>
<evidence type="ECO:0000259" key="4">
    <source>
        <dbReference type="Pfam" id="PF07859"/>
    </source>
</evidence>
<comment type="caution">
    <text evidence="5">The sequence shown here is derived from an EMBL/GenBank/DDBJ whole genome shotgun (WGS) entry which is preliminary data.</text>
</comment>
<keyword evidence="2" id="KW-0378">Hydrolase</keyword>
<dbReference type="GO" id="GO:0016787">
    <property type="term" value="F:hydrolase activity"/>
    <property type="evidence" value="ECO:0007669"/>
    <property type="project" value="UniProtKB-KW"/>
</dbReference>
<dbReference type="Pfam" id="PF07859">
    <property type="entry name" value="Abhydrolase_3"/>
    <property type="match status" value="1"/>
</dbReference>
<dbReference type="SUPFAM" id="SSF53474">
    <property type="entry name" value="alpha/beta-Hydrolases"/>
    <property type="match status" value="1"/>
</dbReference>
<dbReference type="EMBL" id="JAUTXT010000028">
    <property type="protein sequence ID" value="KAK3672950.1"/>
    <property type="molecule type" value="Genomic_DNA"/>
</dbReference>
<dbReference type="InterPro" id="IPR033140">
    <property type="entry name" value="Lipase_GDXG_put_SER_AS"/>
</dbReference>
<evidence type="ECO:0000256" key="2">
    <source>
        <dbReference type="ARBA" id="ARBA00022801"/>
    </source>
</evidence>
<evidence type="ECO:0000256" key="3">
    <source>
        <dbReference type="PROSITE-ProRule" id="PRU10038"/>
    </source>
</evidence>
<evidence type="ECO:0000256" key="1">
    <source>
        <dbReference type="ARBA" id="ARBA00010515"/>
    </source>
</evidence>
<name>A0AAE0WJN9_9PEZI</name>
<dbReference type="InterPro" id="IPR029058">
    <property type="entry name" value="AB_hydrolase_fold"/>
</dbReference>
<dbReference type="Proteomes" id="UP001274830">
    <property type="component" value="Unassembled WGS sequence"/>
</dbReference>
<sequence>MASDPMPTPAPYLDPQNIDLGEQEGALLNGKQLNDLTPAQARKLFDQLQGSSPPHPDVSISEHGITATRGKLPLVYHVHGGGWIFGDAFDYTAFVCDIVGRTGFSVVFPQYSLAPETRFPVQEEQCLEVLEHVLKHGAEFGVKGDKVVLSGDSAGGQLVTAVSVLSHQRELNLPIIHQVLWHPLIDSSSTGARFSEFLFQHGPLLTNPFIQEAITDYFGTDTKDRTSILASPILMTTQQAKEFMPSTTIITGQADWLRDQGQDFGQLLQMAGVPCAILQEVACLHICEVSKRSRTSPTVELVMIDVCGKIKEVMSFDHKVGSEHQVEHERAEYGKPAKRRKR</sequence>
<organism evidence="5 6">
    <name type="scientific">Recurvomyces mirabilis</name>
    <dbReference type="NCBI Taxonomy" id="574656"/>
    <lineage>
        <taxon>Eukaryota</taxon>
        <taxon>Fungi</taxon>
        <taxon>Dikarya</taxon>
        <taxon>Ascomycota</taxon>
        <taxon>Pezizomycotina</taxon>
        <taxon>Dothideomycetes</taxon>
        <taxon>Dothideomycetidae</taxon>
        <taxon>Mycosphaerellales</taxon>
        <taxon>Teratosphaeriaceae</taxon>
        <taxon>Recurvomyces</taxon>
    </lineage>
</organism>
<proteinExistence type="inferred from homology"/>
<accession>A0AAE0WJN9</accession>
<gene>
    <name evidence="5" type="ORF">LTR78_007060</name>
</gene>
<feature type="domain" description="Alpha/beta hydrolase fold-3" evidence="4">
    <location>
        <begin position="76"/>
        <end position="285"/>
    </location>
</feature>
<dbReference type="PANTHER" id="PTHR48081">
    <property type="entry name" value="AB HYDROLASE SUPERFAMILY PROTEIN C4A8.06C"/>
    <property type="match status" value="1"/>
</dbReference>